<name>A0A852WDF1_PSEA5</name>
<comment type="caution">
    <text evidence="3">The sequence shown here is derived from an EMBL/GenBank/DDBJ whole genome shotgun (WGS) entry which is preliminary data.</text>
</comment>
<organism evidence="3 4">
    <name type="scientific">Pseudonocardia alni</name>
    <name type="common">Amycolata alni</name>
    <dbReference type="NCBI Taxonomy" id="33907"/>
    <lineage>
        <taxon>Bacteria</taxon>
        <taxon>Bacillati</taxon>
        <taxon>Actinomycetota</taxon>
        <taxon>Actinomycetes</taxon>
        <taxon>Pseudonocardiales</taxon>
        <taxon>Pseudonocardiaceae</taxon>
        <taxon>Pseudonocardia</taxon>
    </lineage>
</organism>
<dbReference type="SUPFAM" id="SSF75011">
    <property type="entry name" value="3-carboxy-cis,cis-mucoante lactonizing enzyme"/>
    <property type="match status" value="1"/>
</dbReference>
<proteinExistence type="predicted"/>
<dbReference type="SMART" id="SM00909">
    <property type="entry name" value="Germane"/>
    <property type="match status" value="1"/>
</dbReference>
<dbReference type="InterPro" id="IPR059026">
    <property type="entry name" value="LpqB_N"/>
</dbReference>
<feature type="chain" id="PRO_5039544668" description="GerMN domain-containing protein" evidence="1">
    <location>
        <begin position="21"/>
        <end position="574"/>
    </location>
</feature>
<keyword evidence="1" id="KW-0732">Signal</keyword>
<dbReference type="InterPro" id="IPR019606">
    <property type="entry name" value="GerMN"/>
</dbReference>
<dbReference type="EMBL" id="JACCCZ010000001">
    <property type="protein sequence ID" value="NYG03756.1"/>
    <property type="molecule type" value="Genomic_DNA"/>
</dbReference>
<dbReference type="Pfam" id="PF10646">
    <property type="entry name" value="Germane"/>
    <property type="match status" value="1"/>
</dbReference>
<feature type="domain" description="GerMN" evidence="2">
    <location>
        <begin position="204"/>
        <end position="292"/>
    </location>
</feature>
<evidence type="ECO:0000256" key="1">
    <source>
        <dbReference type="SAM" id="SignalP"/>
    </source>
</evidence>
<protein>
    <recommendedName>
        <fullName evidence="2">GerMN domain-containing protein</fullName>
    </recommendedName>
</protein>
<dbReference type="InterPro" id="IPR018910">
    <property type="entry name" value="LpqB_C"/>
</dbReference>
<evidence type="ECO:0000313" key="3">
    <source>
        <dbReference type="EMBL" id="NYG03756.1"/>
    </source>
</evidence>
<evidence type="ECO:0000259" key="2">
    <source>
        <dbReference type="SMART" id="SM00909"/>
    </source>
</evidence>
<feature type="signal peptide" evidence="1">
    <location>
        <begin position="1"/>
        <end position="20"/>
    </location>
</feature>
<evidence type="ECO:0000313" key="4">
    <source>
        <dbReference type="Proteomes" id="UP000549695"/>
    </source>
</evidence>
<dbReference type="GeneID" id="98055494"/>
<accession>A0A852WDF1</accession>
<dbReference type="Proteomes" id="UP000549695">
    <property type="component" value="Unassembled WGS sequence"/>
</dbReference>
<dbReference type="Pfam" id="PF25976">
    <property type="entry name" value="LpqB_N"/>
    <property type="match status" value="1"/>
</dbReference>
<dbReference type="AlphaFoldDB" id="A0A852WDF1"/>
<dbReference type="Pfam" id="PF10647">
    <property type="entry name" value="Gmad1"/>
    <property type="match status" value="1"/>
</dbReference>
<sequence>MTARRALAALVVTVAAAVVAGCATVPQQSDVQVLRQGEQAAEQNLSGPIEDDEPLGLVRGFVYRSGSPDDRHAQARRYLSASASDWDDAASLTVLDERFDTVVSPENGTPGPDRMTVRVRGTRLGTVGPGGAFESSPQRVEVDVGVVREGEHWRIDRPPPGVMVRLSDFRSHYRELQAWFVDPVRRMLLPDGHYIRSGRPGELAMDAVDVLLRGPSTGLAGAAVTMFPATARIRSATTDPAAGTASIELTGVSGLSPQDRELLAAQVAQTLGGVGVPRVELLADGGPLVPATPTVSAADQADLVAGPGRAPAFPYVVDGGRVRQLSATGVAAPVAGQAGNGSFDITEAAASARSGRIAVVSRESTGTQRLLTGPLGGELTATPVSGADVRSLSWNGAGDEIWAVVNGRLRRVLVPPSGPPVEGAVDAGRLTPLGRIGDVALAREGGRIAVVADGALLVGPIVPLDDGEVVVGPLRRLRPGDLDDVVSIDWHSADRIVVASDSDRPMSEVSADGLRLDQIPGTNLTAPLGALAAAEGRPLYVTDRTGLWSYSGGEFDAWQQAGGTGAAAQPFYPG</sequence>
<dbReference type="PROSITE" id="PS51257">
    <property type="entry name" value="PROKAR_LIPOPROTEIN"/>
    <property type="match status" value="1"/>
</dbReference>
<dbReference type="RefSeq" id="WP_179761891.1">
    <property type="nucleotide sequence ID" value="NZ_BAAAJZ010000003.1"/>
</dbReference>
<reference evidence="3 4" key="1">
    <citation type="submission" date="2020-07" db="EMBL/GenBank/DDBJ databases">
        <title>Sequencing the genomes of 1000 actinobacteria strains.</title>
        <authorList>
            <person name="Klenk H.-P."/>
        </authorList>
    </citation>
    <scope>NUCLEOTIDE SEQUENCE [LARGE SCALE GENOMIC DNA]</scope>
    <source>
        <strain evidence="3 4">DSM 44749</strain>
    </source>
</reference>
<gene>
    <name evidence="3" type="ORF">HDA37_004041</name>
</gene>
<keyword evidence="4" id="KW-1185">Reference proteome</keyword>